<feature type="compositionally biased region" description="Basic and acidic residues" evidence="1">
    <location>
        <begin position="218"/>
        <end position="234"/>
    </location>
</feature>
<dbReference type="EMBL" id="BKCJ010028499">
    <property type="protein sequence ID" value="GEV60567.1"/>
    <property type="molecule type" value="Genomic_DNA"/>
</dbReference>
<feature type="region of interest" description="Disordered" evidence="1">
    <location>
        <begin position="201"/>
        <end position="234"/>
    </location>
</feature>
<proteinExistence type="predicted"/>
<evidence type="ECO:0000256" key="1">
    <source>
        <dbReference type="SAM" id="MobiDB-lite"/>
    </source>
</evidence>
<protein>
    <recommendedName>
        <fullName evidence="3">Reverse transcriptase domain-containing protein</fullName>
    </recommendedName>
</protein>
<comment type="caution">
    <text evidence="2">The sequence shown here is derived from an EMBL/GenBank/DDBJ whole genome shotgun (WGS) entry which is preliminary data.</text>
</comment>
<dbReference type="AlphaFoldDB" id="A0A699GT14"/>
<evidence type="ECO:0008006" key="3">
    <source>
        <dbReference type="Google" id="ProtNLM"/>
    </source>
</evidence>
<feature type="compositionally biased region" description="Basic and acidic residues" evidence="1">
    <location>
        <begin position="157"/>
        <end position="175"/>
    </location>
</feature>
<sequence>MDLPKAILYTNGCYFVSQNFKTRRTVFLQTKTKNHFSPGKDVKPKQIILDPDDQPIWESAKNVAPTPNSFIVQIDVDDNFVINEKLEALTIKIDSRIISLKEEMHEMRNKYQHLRDNHASKNNLNDDMPMVERHEENYIQYKGYQSRDSYDSFSHQSLHDRNDSEKSLTELNNNEKNDLDDLKRCADEEYERINKEMYDDVNMELKDRESANEEEGDKEMSHAENVNAEHEEVS</sequence>
<evidence type="ECO:0000313" key="2">
    <source>
        <dbReference type="EMBL" id="GEV60567.1"/>
    </source>
</evidence>
<reference evidence="2" key="1">
    <citation type="journal article" date="2019" name="Sci. Rep.">
        <title>Draft genome of Tanacetum cinerariifolium, the natural source of mosquito coil.</title>
        <authorList>
            <person name="Yamashiro T."/>
            <person name="Shiraishi A."/>
            <person name="Satake H."/>
            <person name="Nakayama K."/>
        </authorList>
    </citation>
    <scope>NUCLEOTIDE SEQUENCE</scope>
</reference>
<name>A0A699GT14_TANCI</name>
<feature type="region of interest" description="Disordered" evidence="1">
    <location>
        <begin position="149"/>
        <end position="175"/>
    </location>
</feature>
<gene>
    <name evidence="2" type="ORF">Tci_132544</name>
</gene>
<accession>A0A699GT14</accession>
<feature type="compositionally biased region" description="Basic and acidic residues" evidence="1">
    <location>
        <begin position="201"/>
        <end position="211"/>
    </location>
</feature>
<organism evidence="2">
    <name type="scientific">Tanacetum cinerariifolium</name>
    <name type="common">Dalmatian daisy</name>
    <name type="synonym">Chrysanthemum cinerariifolium</name>
    <dbReference type="NCBI Taxonomy" id="118510"/>
    <lineage>
        <taxon>Eukaryota</taxon>
        <taxon>Viridiplantae</taxon>
        <taxon>Streptophyta</taxon>
        <taxon>Embryophyta</taxon>
        <taxon>Tracheophyta</taxon>
        <taxon>Spermatophyta</taxon>
        <taxon>Magnoliopsida</taxon>
        <taxon>eudicotyledons</taxon>
        <taxon>Gunneridae</taxon>
        <taxon>Pentapetalae</taxon>
        <taxon>asterids</taxon>
        <taxon>campanulids</taxon>
        <taxon>Asterales</taxon>
        <taxon>Asteraceae</taxon>
        <taxon>Asteroideae</taxon>
        <taxon>Anthemideae</taxon>
        <taxon>Anthemidinae</taxon>
        <taxon>Tanacetum</taxon>
    </lineage>
</organism>